<gene>
    <name evidence="2" type="ORF">SSLN_LOCUS3352</name>
</gene>
<evidence type="ECO:0000313" key="2">
    <source>
        <dbReference type="EMBL" id="VDL89737.1"/>
    </source>
</evidence>
<organism evidence="4">
    <name type="scientific">Schistocephalus solidus</name>
    <name type="common">Tapeworm</name>
    <dbReference type="NCBI Taxonomy" id="70667"/>
    <lineage>
        <taxon>Eukaryota</taxon>
        <taxon>Metazoa</taxon>
        <taxon>Spiralia</taxon>
        <taxon>Lophotrochozoa</taxon>
        <taxon>Platyhelminthes</taxon>
        <taxon>Cestoda</taxon>
        <taxon>Eucestoda</taxon>
        <taxon>Diphyllobothriidea</taxon>
        <taxon>Diphyllobothriidae</taxon>
        <taxon>Schistocephalus</taxon>
    </lineage>
</organism>
<dbReference type="Proteomes" id="UP000275846">
    <property type="component" value="Unassembled WGS sequence"/>
</dbReference>
<reference evidence="4" key="1">
    <citation type="submission" date="2016-06" db="UniProtKB">
        <authorList>
            <consortium name="WormBaseParasite"/>
        </authorList>
    </citation>
    <scope>IDENTIFICATION</scope>
</reference>
<reference evidence="2 3" key="2">
    <citation type="submission" date="2018-11" db="EMBL/GenBank/DDBJ databases">
        <authorList>
            <consortium name="Pathogen Informatics"/>
        </authorList>
    </citation>
    <scope>NUCLEOTIDE SEQUENCE [LARGE SCALE GENOMIC DNA]</scope>
    <source>
        <strain evidence="2 3">NST_G2</strain>
    </source>
</reference>
<dbReference type="AlphaFoldDB" id="A0A183SGK4"/>
<evidence type="ECO:0000313" key="4">
    <source>
        <dbReference type="WBParaSite" id="SSLN_0000345201-mRNA-1"/>
    </source>
</evidence>
<feature type="region of interest" description="Disordered" evidence="1">
    <location>
        <begin position="29"/>
        <end position="102"/>
    </location>
</feature>
<proteinExistence type="predicted"/>
<keyword evidence="3" id="KW-1185">Reference proteome</keyword>
<protein>
    <submittedName>
        <fullName evidence="2 4">Uncharacterized protein</fullName>
    </submittedName>
</protein>
<accession>A0A183SGK4</accession>
<feature type="region of interest" description="Disordered" evidence="1">
    <location>
        <begin position="227"/>
        <end position="269"/>
    </location>
</feature>
<feature type="compositionally biased region" description="Polar residues" evidence="1">
    <location>
        <begin position="54"/>
        <end position="88"/>
    </location>
</feature>
<name>A0A183SGK4_SCHSO</name>
<evidence type="ECO:0000313" key="3">
    <source>
        <dbReference type="Proteomes" id="UP000275846"/>
    </source>
</evidence>
<evidence type="ECO:0000256" key="1">
    <source>
        <dbReference type="SAM" id="MobiDB-lite"/>
    </source>
</evidence>
<dbReference type="WBParaSite" id="SSLN_0000345201-mRNA-1">
    <property type="protein sequence ID" value="SSLN_0000345201-mRNA-1"/>
    <property type="gene ID" value="SSLN_0000345201"/>
</dbReference>
<dbReference type="EMBL" id="UYSU01032513">
    <property type="protein sequence ID" value="VDL89737.1"/>
    <property type="molecule type" value="Genomic_DNA"/>
</dbReference>
<sequence length="395" mass="42518">MRPSRTYLASIGCITGSPVHVNHPARRYQKRRLNRENQPSGSSVAAAVRRRPRNSCTGARSSQGSPSGECDLSSSPSAPTWDAESSATEDAMDETTVTESTELHEGYASSNHEWDEPDFPATNLPASDGIIADLPPIHPTSSNSSLGFINSGSLGSNSHLLRPRSGMGGPIARPFSIADGGLSLPSPDVGVGSIFQTMPSSMRSKRKVLSPPEQHLEEEFPSAQICTSEESGDPFCPRTLRGQSEGPPEFKRLSATPEAPPRGHYPGRNFNDDSEDVSCLVSSSACHAQSFSIPLKPLPVVRAHIYAPALERARRRWCAVQAPTHLECACIDVCTSHARKAHVWLPWLAVKTTAAASVRSRPATIAVAAARVDLGPWARERRAIYFNGKKQLTGV</sequence>